<dbReference type="InterPro" id="IPR011527">
    <property type="entry name" value="ABC1_TM_dom"/>
</dbReference>
<organism evidence="8 9">
    <name type="scientific">Chitinophaga solisilvae</name>
    <dbReference type="NCBI Taxonomy" id="1233460"/>
    <lineage>
        <taxon>Bacteria</taxon>
        <taxon>Pseudomonadati</taxon>
        <taxon>Bacteroidota</taxon>
        <taxon>Chitinophagia</taxon>
        <taxon>Chitinophagales</taxon>
        <taxon>Chitinophagaceae</taxon>
        <taxon>Chitinophaga</taxon>
    </lineage>
</organism>
<evidence type="ECO:0000256" key="2">
    <source>
        <dbReference type="ARBA" id="ARBA00022448"/>
    </source>
</evidence>
<dbReference type="EMBL" id="RIAR02000001">
    <property type="protein sequence ID" value="NSL87220.1"/>
    <property type="molecule type" value="Genomic_DNA"/>
</dbReference>
<dbReference type="InterPro" id="IPR003593">
    <property type="entry name" value="AAA+_ATPase"/>
</dbReference>
<dbReference type="Gene3D" id="3.40.50.300">
    <property type="entry name" value="P-loop containing nucleotide triphosphate hydrolases"/>
    <property type="match status" value="1"/>
</dbReference>
<evidence type="ECO:0000256" key="3">
    <source>
        <dbReference type="ARBA" id="ARBA00022692"/>
    </source>
</evidence>
<evidence type="ECO:0000256" key="6">
    <source>
        <dbReference type="ARBA" id="ARBA00022989"/>
    </source>
</evidence>
<evidence type="ECO:0000256" key="7">
    <source>
        <dbReference type="ARBA" id="ARBA00023136"/>
    </source>
</evidence>
<dbReference type="GO" id="GO:0043190">
    <property type="term" value="C:ATP-binding cassette (ABC) transporter complex"/>
    <property type="evidence" value="ECO:0007669"/>
    <property type="project" value="TreeGrafter"/>
</dbReference>
<comment type="caution">
    <text evidence="8">The sequence shown here is derived from an EMBL/GenBank/DDBJ whole genome shotgun (WGS) entry which is preliminary data.</text>
</comment>
<dbReference type="GO" id="GO:0140359">
    <property type="term" value="F:ABC-type transporter activity"/>
    <property type="evidence" value="ECO:0007669"/>
    <property type="project" value="InterPro"/>
</dbReference>
<reference evidence="8" key="1">
    <citation type="submission" date="2020-05" db="EMBL/GenBank/DDBJ databases">
        <title>Chitinophaga laudate sp. nov., isolated from a tropical peat swamp.</title>
        <authorList>
            <person name="Goh C.B.S."/>
            <person name="Lee M.S."/>
            <person name="Parimannan S."/>
            <person name="Pasbakhsh P."/>
            <person name="Yule C.M."/>
            <person name="Rajandas H."/>
            <person name="Loke S."/>
            <person name="Croft L."/>
            <person name="Tan J.B.L."/>
        </authorList>
    </citation>
    <scope>NUCLEOTIDE SEQUENCE</scope>
    <source>
        <strain evidence="8">Mgbs1</strain>
    </source>
</reference>
<evidence type="ECO:0000256" key="1">
    <source>
        <dbReference type="ARBA" id="ARBA00004651"/>
    </source>
</evidence>
<gene>
    <name evidence="8" type="ORF">ECE50_010295</name>
</gene>
<dbReference type="Gene3D" id="1.20.1560.10">
    <property type="entry name" value="ABC transporter type 1, transmembrane domain"/>
    <property type="match status" value="1"/>
</dbReference>
<protein>
    <submittedName>
        <fullName evidence="8">ATP-binding cassette domain-containing protein</fullName>
    </submittedName>
</protein>
<dbReference type="PROSITE" id="PS50929">
    <property type="entry name" value="ABC_TM1F"/>
    <property type="match status" value="1"/>
</dbReference>
<dbReference type="Pfam" id="PF00005">
    <property type="entry name" value="ABC_tran"/>
    <property type="match status" value="1"/>
</dbReference>
<keyword evidence="3" id="KW-0812">Transmembrane</keyword>
<keyword evidence="2" id="KW-0813">Transport</keyword>
<dbReference type="InterPro" id="IPR036640">
    <property type="entry name" value="ABC1_TM_sf"/>
</dbReference>
<keyword evidence="9" id="KW-1185">Reference proteome</keyword>
<dbReference type="PANTHER" id="PTHR43553:SF11">
    <property type="entry name" value="ABC TRANSPORTER ATP-BINDING_PERMEASE PROTEIN YOJI"/>
    <property type="match status" value="1"/>
</dbReference>
<dbReference type="SUPFAM" id="SSF52540">
    <property type="entry name" value="P-loop containing nucleoside triphosphate hydrolases"/>
    <property type="match status" value="1"/>
</dbReference>
<dbReference type="CDD" id="cd03225">
    <property type="entry name" value="ABC_cobalt_CbiO_domain1"/>
    <property type="match status" value="1"/>
</dbReference>
<evidence type="ECO:0000256" key="5">
    <source>
        <dbReference type="ARBA" id="ARBA00022840"/>
    </source>
</evidence>
<evidence type="ECO:0000256" key="4">
    <source>
        <dbReference type="ARBA" id="ARBA00022741"/>
    </source>
</evidence>
<accession>A0A433WLZ5</accession>
<name>A0A433WLZ5_9BACT</name>
<dbReference type="InterPro" id="IPR027417">
    <property type="entry name" value="P-loop_NTPase"/>
</dbReference>
<dbReference type="SUPFAM" id="SSF90123">
    <property type="entry name" value="ABC transporter transmembrane region"/>
    <property type="match status" value="1"/>
</dbReference>
<dbReference type="GO" id="GO:0005524">
    <property type="term" value="F:ATP binding"/>
    <property type="evidence" value="ECO:0007669"/>
    <property type="project" value="UniProtKB-KW"/>
</dbReference>
<keyword evidence="4" id="KW-0547">Nucleotide-binding</keyword>
<keyword evidence="6" id="KW-1133">Transmembrane helix</keyword>
<comment type="subcellular location">
    <subcellularLocation>
        <location evidence="1">Cell membrane</location>
        <topology evidence="1">Multi-pass membrane protein</topology>
    </subcellularLocation>
</comment>
<dbReference type="PANTHER" id="PTHR43553">
    <property type="entry name" value="HEAVY METAL TRANSPORTER"/>
    <property type="match status" value="1"/>
</dbReference>
<evidence type="ECO:0000313" key="8">
    <source>
        <dbReference type="EMBL" id="NSL87220.1"/>
    </source>
</evidence>
<dbReference type="OrthoDB" id="846150at2"/>
<dbReference type="PROSITE" id="PS00211">
    <property type="entry name" value="ABC_TRANSPORTER_1"/>
    <property type="match status" value="1"/>
</dbReference>
<dbReference type="Proteomes" id="UP000281028">
    <property type="component" value="Unassembled WGS sequence"/>
</dbReference>
<keyword evidence="7" id="KW-0472">Membrane</keyword>
<dbReference type="InterPro" id="IPR003439">
    <property type="entry name" value="ABC_transporter-like_ATP-bd"/>
</dbReference>
<dbReference type="GO" id="GO:0016887">
    <property type="term" value="F:ATP hydrolysis activity"/>
    <property type="evidence" value="ECO:0007669"/>
    <property type="project" value="InterPro"/>
</dbReference>
<dbReference type="SMART" id="SM00382">
    <property type="entry name" value="AAA"/>
    <property type="match status" value="1"/>
</dbReference>
<sequence>MKSFFLLLSGRSKGFFLFILLVGLMNSILNTTFMVIVGRFIFDANFYVFKGFDHIGFVVLLLTSLLLNFLFNFYIIRLGAGIIHTVELNLVQRVKRASFMQFTTMNNSEFYAALSNLRILGEAPSVFFNLFNSVLTVLCCVGYLYWMSLMYGIIMTLLIGILIVSYMLRDRISMLKFERLRKLQVEYYKYIHDLLIGFKDLKMSHVKNSRIYDEHIRMNKELQHTTEVGLKKNFAASSVISTYTWYLLLGIVLFMIPRTASGAGQISSFVVILLYIIAPLTSITAFFEFYSSLRNALKVLDAINAKFPETAAIPEEQPSVALSGPVAQIRFDNVCFDYIDSEHGRTFSLGPVNLELQQGEVVFVIGGNGSGKSTFLNLLTGLVKPSRGVIHFNGHPVLDELYDEYRNKLAVVFYDGYLFHFNYEQFTLNADNEKLARYLRLVQLDGIVNPDYLLEDRDRLSKGQQKRLALVLALMMERKVLILDEWAAEQDPGFKQYFYQEIIPLLKEEGVTIIAITHDDEYFSCASRILKFTDGRFISTNSIKEAALLVSRLPEN</sequence>
<keyword evidence="5 8" id="KW-0067">ATP-binding</keyword>
<proteinExistence type="predicted"/>
<dbReference type="AlphaFoldDB" id="A0A433WLZ5"/>
<dbReference type="PROSITE" id="PS50893">
    <property type="entry name" value="ABC_TRANSPORTER_2"/>
    <property type="match status" value="1"/>
</dbReference>
<evidence type="ECO:0000313" key="9">
    <source>
        <dbReference type="Proteomes" id="UP000281028"/>
    </source>
</evidence>
<dbReference type="InterPro" id="IPR017871">
    <property type="entry name" value="ABC_transporter-like_CS"/>
</dbReference>
<dbReference type="InterPro" id="IPR050095">
    <property type="entry name" value="ECF_ABC_transporter_ATP-bd"/>
</dbReference>
<dbReference type="InterPro" id="IPR015856">
    <property type="entry name" value="ABC_transpr_CbiO/EcfA_su"/>
</dbReference>